<keyword evidence="1" id="KW-0472">Membrane</keyword>
<evidence type="ECO:0000313" key="3">
    <source>
        <dbReference type="Proteomes" id="UP001621964"/>
    </source>
</evidence>
<protein>
    <submittedName>
        <fullName evidence="2">DUF456 domain-containing protein</fullName>
    </submittedName>
</protein>
<dbReference type="EMBL" id="JBJGEB010000002">
    <property type="protein sequence ID" value="MFK7641406.1"/>
    <property type="molecule type" value="Genomic_DNA"/>
</dbReference>
<dbReference type="PANTHER" id="PTHR39165:SF1">
    <property type="entry name" value="DUF456 DOMAIN-CONTAINING PROTEIN"/>
    <property type="match status" value="1"/>
</dbReference>
<proteinExistence type="predicted"/>
<dbReference type="Pfam" id="PF04306">
    <property type="entry name" value="DUF456"/>
    <property type="match status" value="1"/>
</dbReference>
<evidence type="ECO:0000256" key="1">
    <source>
        <dbReference type="SAM" id="Phobius"/>
    </source>
</evidence>
<evidence type="ECO:0000313" key="2">
    <source>
        <dbReference type="EMBL" id="MFK7641406.1"/>
    </source>
</evidence>
<sequence>MTTILILLGLIAVLVGLLGTIYPAIPGLGLMFGGAWLLAYAGNYQVYGTNTLIFIGIAAAFGMAMDYVSGVLGAKYTGASKQALWGAFIGGITGAFLSLPGLLLGPLVGAGVGEFIAKRDMLQAGKVSVGTFIGFIIGMIAKVGCALAIVLTLLSVWIFNLFT</sequence>
<organism evidence="2 3">
    <name type="scientific">Neisseria oralis</name>
    <dbReference type="NCBI Taxonomy" id="1107316"/>
    <lineage>
        <taxon>Bacteria</taxon>
        <taxon>Pseudomonadati</taxon>
        <taxon>Pseudomonadota</taxon>
        <taxon>Betaproteobacteria</taxon>
        <taxon>Neisseriales</taxon>
        <taxon>Neisseriaceae</taxon>
        <taxon>Neisseria</taxon>
    </lineage>
</organism>
<keyword evidence="3" id="KW-1185">Reference proteome</keyword>
<accession>A0ABW8Q1I8</accession>
<comment type="caution">
    <text evidence="2">The sequence shown here is derived from an EMBL/GenBank/DDBJ whole genome shotgun (WGS) entry which is preliminary data.</text>
</comment>
<dbReference type="InterPro" id="IPR007403">
    <property type="entry name" value="DUF456"/>
</dbReference>
<gene>
    <name evidence="2" type="ORF">ACI43T_02680</name>
</gene>
<feature type="transmembrane region" description="Helical" evidence="1">
    <location>
        <begin position="84"/>
        <end position="112"/>
    </location>
</feature>
<keyword evidence="1" id="KW-0812">Transmembrane</keyword>
<dbReference type="RefSeq" id="WP_293277906.1">
    <property type="nucleotide sequence ID" value="NZ_JBJGEB010000002.1"/>
</dbReference>
<dbReference type="Proteomes" id="UP001621964">
    <property type="component" value="Unassembled WGS sequence"/>
</dbReference>
<keyword evidence="1" id="KW-1133">Transmembrane helix</keyword>
<dbReference type="PANTHER" id="PTHR39165">
    <property type="entry name" value="IG HYPOTHETICAL 17883"/>
    <property type="match status" value="1"/>
</dbReference>
<name>A0ABW8Q1I8_9NEIS</name>
<reference evidence="2 3" key="1">
    <citation type="submission" date="2024-11" db="EMBL/GenBank/DDBJ databases">
        <authorList>
            <person name="Mikucki A.G."/>
            <person name="Kahler C.M."/>
        </authorList>
    </citation>
    <scope>NUCLEOTIDE SEQUENCE [LARGE SCALE GENOMIC DNA]</scope>
    <source>
        <strain evidence="2 3">EXNM717</strain>
    </source>
</reference>
<feature type="transmembrane region" description="Helical" evidence="1">
    <location>
        <begin position="47"/>
        <end position="72"/>
    </location>
</feature>
<feature type="transmembrane region" description="Helical" evidence="1">
    <location>
        <begin position="132"/>
        <end position="159"/>
    </location>
</feature>